<evidence type="ECO:0000313" key="2">
    <source>
        <dbReference type="EMBL" id="AAM21284.1"/>
    </source>
</evidence>
<dbReference type="InterPro" id="IPR002182">
    <property type="entry name" value="NB-ARC"/>
</dbReference>
<sequence>CDLADLESLAGNNQWFGSGSRIVITTRDKHILNAHGVDQLYEVRGLESEEAFQLFFSNAFKKNLLEEGYWDLSNLVVNYCR</sequence>
<dbReference type="InterPro" id="IPR027417">
    <property type="entry name" value="P-loop_NTPase"/>
</dbReference>
<organism evidence="2">
    <name type="scientific">Vitis vinifera</name>
    <name type="common">Grape</name>
    <dbReference type="NCBI Taxonomy" id="29760"/>
    <lineage>
        <taxon>Eukaryota</taxon>
        <taxon>Viridiplantae</taxon>
        <taxon>Streptophyta</taxon>
        <taxon>Embryophyta</taxon>
        <taxon>Tracheophyta</taxon>
        <taxon>Spermatophyta</taxon>
        <taxon>Magnoliopsida</taxon>
        <taxon>eudicotyledons</taxon>
        <taxon>Gunneridae</taxon>
        <taxon>Pentapetalae</taxon>
        <taxon>rosids</taxon>
        <taxon>Vitales</taxon>
        <taxon>Vitaceae</taxon>
        <taxon>Viteae</taxon>
        <taxon>Vitis</taxon>
    </lineage>
</organism>
<dbReference type="GO" id="GO:0043531">
    <property type="term" value="F:ADP binding"/>
    <property type="evidence" value="ECO:0007669"/>
    <property type="project" value="InterPro"/>
</dbReference>
<reference evidence="2" key="1">
    <citation type="submission" date="2001-04" db="EMBL/GenBank/DDBJ databases">
        <authorList>
            <person name="Donald T."/>
            <person name="Adam-Blondon A.-F."/>
            <person name="Bouquet A."/>
            <person name="Pellerone F."/>
            <person name="Thomas M."/>
            <person name="Dry I."/>
        </authorList>
    </citation>
    <scope>NUCLEOTIDE SEQUENCE</scope>
</reference>
<feature type="non-terminal residue" evidence="2">
    <location>
        <position position="81"/>
    </location>
</feature>
<proteinExistence type="predicted"/>
<dbReference type="PANTHER" id="PTHR11017">
    <property type="entry name" value="LEUCINE-RICH REPEAT-CONTAINING PROTEIN"/>
    <property type="match status" value="1"/>
</dbReference>
<dbReference type="AlphaFoldDB" id="Q8LSL5"/>
<reference evidence="2" key="2">
    <citation type="journal article" date="2002" name="Theor. Appl. Genet.">
        <title>Identification of resistance gene analogs linked to a powdery mildew resistance locus in grapevine.</title>
        <authorList>
            <person name="Donald T.M."/>
            <person name="Pellerone F."/>
            <person name="Adam-Blondon A.F."/>
            <person name="Bouquet A."/>
            <person name="Thomas M.R."/>
            <person name="Dry I.B."/>
        </authorList>
    </citation>
    <scope>NUCLEOTIDE SEQUENCE</scope>
</reference>
<dbReference type="SUPFAM" id="SSF52540">
    <property type="entry name" value="P-loop containing nucleoside triphosphate hydrolases"/>
    <property type="match status" value="1"/>
</dbReference>
<dbReference type="GO" id="GO:0006952">
    <property type="term" value="P:defense response"/>
    <property type="evidence" value="ECO:0007669"/>
    <property type="project" value="InterPro"/>
</dbReference>
<dbReference type="InterPro" id="IPR044974">
    <property type="entry name" value="Disease_R_plants"/>
</dbReference>
<feature type="non-terminal residue" evidence="2">
    <location>
        <position position="1"/>
    </location>
</feature>
<dbReference type="PANTHER" id="PTHR11017:SF573">
    <property type="entry name" value="ADP-RIBOSYL CYCLASE_CYCLIC ADP-RIBOSE HYDROLASE"/>
    <property type="match status" value="1"/>
</dbReference>
<feature type="domain" description="NB-ARC" evidence="1">
    <location>
        <begin position="16"/>
        <end position="64"/>
    </location>
</feature>
<accession>Q8LSL5</accession>
<dbReference type="EMBL" id="AF369827">
    <property type="protein sequence ID" value="AAM21284.1"/>
    <property type="molecule type" value="Genomic_DNA"/>
</dbReference>
<evidence type="ECO:0000259" key="1">
    <source>
        <dbReference type="Pfam" id="PF00931"/>
    </source>
</evidence>
<dbReference type="Pfam" id="PF00931">
    <property type="entry name" value="NB-ARC"/>
    <property type="match status" value="1"/>
</dbReference>
<protein>
    <submittedName>
        <fullName evidence="2">Resistance gene analog</fullName>
    </submittedName>
</protein>
<name>Q8LSL5_VITVI</name>